<sequence>MVYRSIACGRWKTL</sequence>
<accession>A0A0A9B439</accession>
<organism evidence="1">
    <name type="scientific">Arundo donax</name>
    <name type="common">Giant reed</name>
    <name type="synonym">Donax arundinaceus</name>
    <dbReference type="NCBI Taxonomy" id="35708"/>
    <lineage>
        <taxon>Eukaryota</taxon>
        <taxon>Viridiplantae</taxon>
        <taxon>Streptophyta</taxon>
        <taxon>Embryophyta</taxon>
        <taxon>Tracheophyta</taxon>
        <taxon>Spermatophyta</taxon>
        <taxon>Magnoliopsida</taxon>
        <taxon>Liliopsida</taxon>
        <taxon>Poales</taxon>
        <taxon>Poaceae</taxon>
        <taxon>PACMAD clade</taxon>
        <taxon>Arundinoideae</taxon>
        <taxon>Arundineae</taxon>
        <taxon>Arundo</taxon>
    </lineage>
</organism>
<reference evidence="1" key="2">
    <citation type="journal article" date="2015" name="Data Brief">
        <title>Shoot transcriptome of the giant reed, Arundo donax.</title>
        <authorList>
            <person name="Barrero R.A."/>
            <person name="Guerrero F.D."/>
            <person name="Moolhuijzen P."/>
            <person name="Goolsby J.A."/>
            <person name="Tidwell J."/>
            <person name="Bellgard S.E."/>
            <person name="Bellgard M.I."/>
        </authorList>
    </citation>
    <scope>NUCLEOTIDE SEQUENCE</scope>
    <source>
        <tissue evidence="1">Shoot tissue taken approximately 20 cm above the soil surface</tissue>
    </source>
</reference>
<evidence type="ECO:0000313" key="1">
    <source>
        <dbReference type="EMBL" id="JAD56923.1"/>
    </source>
</evidence>
<protein>
    <submittedName>
        <fullName evidence="1">Uncharacterized protein</fullName>
    </submittedName>
</protein>
<name>A0A0A9B439_ARUDO</name>
<reference evidence="1" key="1">
    <citation type="submission" date="2014-09" db="EMBL/GenBank/DDBJ databases">
        <authorList>
            <person name="Magalhaes I.L.F."/>
            <person name="Oliveira U."/>
            <person name="Santos F.R."/>
            <person name="Vidigal T.H.D.A."/>
            <person name="Brescovit A.D."/>
            <person name="Santos A.J."/>
        </authorList>
    </citation>
    <scope>NUCLEOTIDE SEQUENCE</scope>
    <source>
        <tissue evidence="1">Shoot tissue taken approximately 20 cm above the soil surface</tissue>
    </source>
</reference>
<dbReference type="EMBL" id="GBRH01240972">
    <property type="protein sequence ID" value="JAD56923.1"/>
    <property type="molecule type" value="Transcribed_RNA"/>
</dbReference>
<proteinExistence type="predicted"/>